<evidence type="ECO:0000313" key="2">
    <source>
        <dbReference type="EMBL" id="KHN68900.1"/>
    </source>
</evidence>
<keyword evidence="1 2" id="KW-0396">Initiation factor</keyword>
<dbReference type="HOGENOM" id="CLU_043552_7_0_1"/>
<dbReference type="GO" id="GO:0000340">
    <property type="term" value="F:RNA 7-methylguanosine cap binding"/>
    <property type="evidence" value="ECO:0007669"/>
    <property type="project" value="TreeGrafter"/>
</dbReference>
<accession>A0A0B2UIU4</accession>
<dbReference type="Proteomes" id="UP000031056">
    <property type="component" value="Unassembled WGS sequence"/>
</dbReference>
<gene>
    <name evidence="2" type="ORF">M896_121230</name>
</gene>
<dbReference type="AlphaFoldDB" id="A0A0B2UIU4"/>
<dbReference type="RefSeq" id="XP_014562942.1">
    <property type="nucleotide sequence ID" value="XM_014707456.1"/>
</dbReference>
<evidence type="ECO:0000313" key="3">
    <source>
        <dbReference type="Proteomes" id="UP000031056"/>
    </source>
</evidence>
<keyword evidence="1" id="KW-0648">Protein biosynthesis</keyword>
<dbReference type="PANTHER" id="PTHR11960">
    <property type="entry name" value="EUKARYOTIC TRANSLATION INITIATION FACTOR 4E RELATED"/>
    <property type="match status" value="1"/>
</dbReference>
<dbReference type="InterPro" id="IPR001040">
    <property type="entry name" value="TIF_eIF_4E"/>
</dbReference>
<dbReference type="STRING" id="1354746.A0A0B2UIU4"/>
<dbReference type="GeneID" id="26262640"/>
<dbReference type="FunCoup" id="A0A0B2UIU4">
    <property type="interactions" value="165"/>
</dbReference>
<name>A0A0B2UIU4_9MICR</name>
<dbReference type="InParanoid" id="A0A0B2UIU4"/>
<dbReference type="Pfam" id="PF01652">
    <property type="entry name" value="IF4E"/>
    <property type="match status" value="1"/>
</dbReference>
<reference evidence="2 3" key="1">
    <citation type="journal article" date="2014" name="MBio">
        <title>The Ordospora colligata genome; evolution of extreme reduction in microsporidia and host-to-parasite horizontal gene transfer.</title>
        <authorList>
            <person name="Pombert J.-F."/>
            <person name="Haag K.L."/>
            <person name="Beidas S."/>
            <person name="Ebert D."/>
            <person name="Keeling P.J."/>
        </authorList>
    </citation>
    <scope>NUCLEOTIDE SEQUENCE [LARGE SCALE GENOMIC DNA]</scope>
    <source>
        <strain evidence="2 3">OC4</strain>
    </source>
</reference>
<dbReference type="OrthoDB" id="590761at2759"/>
<dbReference type="VEuPathDB" id="MicrosporidiaDB:M896_121230"/>
<dbReference type="GO" id="GO:0003743">
    <property type="term" value="F:translation initiation factor activity"/>
    <property type="evidence" value="ECO:0007669"/>
    <property type="project" value="UniProtKB-KW"/>
</dbReference>
<dbReference type="PANTHER" id="PTHR11960:SF18">
    <property type="entry name" value="EUKARYOTIC TRANSLATION INITIATION FACTOR 4E HOMOLOGOUS PROTEIN, ISOFORM B"/>
    <property type="match status" value="1"/>
</dbReference>
<sequence length="177" mass="20630">MNKLSSKFHVTLKVIDDSGDGVSKDTYEKNLKSICTLETQEHVSYLLHHLKNFDTTDKQFYINIFKEGINPVWEDENNMNGCDWSLMLKKEVAQRYFERILICLCTGYFKTFVPTGIVGIHKDNKFKLSIWSKNLPSNSECVQIINELKAALEINFVITFHYKNHSKILAYHKSLEM</sequence>
<evidence type="ECO:0000256" key="1">
    <source>
        <dbReference type="RuleBase" id="RU004374"/>
    </source>
</evidence>
<keyword evidence="1" id="KW-0694">RNA-binding</keyword>
<dbReference type="SUPFAM" id="SSF55418">
    <property type="entry name" value="eIF4e-like"/>
    <property type="match status" value="1"/>
</dbReference>
<comment type="similarity">
    <text evidence="1">Belongs to the eukaryotic initiation factor 4E family.</text>
</comment>
<dbReference type="InterPro" id="IPR023398">
    <property type="entry name" value="TIF_eIF4e-like"/>
</dbReference>
<proteinExistence type="inferred from homology"/>
<protein>
    <submittedName>
        <fullName evidence="2">Translation initiation factor</fullName>
    </submittedName>
</protein>
<comment type="caution">
    <text evidence="2">The sequence shown here is derived from an EMBL/GenBank/DDBJ whole genome shotgun (WGS) entry which is preliminary data.</text>
</comment>
<dbReference type="Gene3D" id="3.30.760.10">
    <property type="entry name" value="RNA Cap, Translation Initiation Factor Eif4e"/>
    <property type="match status" value="1"/>
</dbReference>
<dbReference type="EMBL" id="JOKQ01000012">
    <property type="protein sequence ID" value="KHN68900.1"/>
    <property type="molecule type" value="Genomic_DNA"/>
</dbReference>
<organism evidence="2 3">
    <name type="scientific">Ordospora colligata OC4</name>
    <dbReference type="NCBI Taxonomy" id="1354746"/>
    <lineage>
        <taxon>Eukaryota</taxon>
        <taxon>Fungi</taxon>
        <taxon>Fungi incertae sedis</taxon>
        <taxon>Microsporidia</taxon>
        <taxon>Ordosporidae</taxon>
        <taxon>Ordospora</taxon>
    </lineage>
</organism>
<keyword evidence="3" id="KW-1185">Reference proteome</keyword>
<dbReference type="GO" id="GO:0016281">
    <property type="term" value="C:eukaryotic translation initiation factor 4F complex"/>
    <property type="evidence" value="ECO:0007669"/>
    <property type="project" value="TreeGrafter"/>
</dbReference>